<evidence type="ECO:0000256" key="3">
    <source>
        <dbReference type="ARBA" id="ARBA00022475"/>
    </source>
</evidence>
<name>A0A5J4L3A4_9ZZZZ</name>
<evidence type="ECO:0000256" key="2">
    <source>
        <dbReference type="ARBA" id="ARBA00010442"/>
    </source>
</evidence>
<protein>
    <submittedName>
        <fullName evidence="12">Protein TolQ</fullName>
    </submittedName>
</protein>
<keyword evidence="5" id="KW-0132">Cell division</keyword>
<dbReference type="GO" id="GO:0017038">
    <property type="term" value="P:protein import"/>
    <property type="evidence" value="ECO:0007669"/>
    <property type="project" value="TreeGrafter"/>
</dbReference>
<evidence type="ECO:0000313" key="12">
    <source>
        <dbReference type="EMBL" id="GER93331.1"/>
    </source>
</evidence>
<sequence length="207" mass="23282">MEHSAIQLVLQAGVVVKIVLAILFFFSIVSWTIIFQKWRHFANADKETYNFLRIYEATQNPKDLFSSSKKFTVSPLSNLFRSVYSEKTYTDRDELKRMLKRYSALEAAKLERYLNFLATTGSSTPFIGLFGTVWGIMNAFRGIGSAGSASLAIVAPHIAEALIATAIGLAAAIPAVIAYNYYLSRANRMIIEMEDFSEELVDYILKH</sequence>
<proteinExistence type="inferred from homology"/>
<dbReference type="GO" id="GO:0043213">
    <property type="term" value="P:bacteriocin transport"/>
    <property type="evidence" value="ECO:0007669"/>
    <property type="project" value="InterPro"/>
</dbReference>
<comment type="subcellular location">
    <subcellularLocation>
        <location evidence="1">Cell membrane</location>
        <topology evidence="1">Multi-pass membrane protein</topology>
    </subcellularLocation>
</comment>
<evidence type="ECO:0000259" key="11">
    <source>
        <dbReference type="Pfam" id="PF01618"/>
    </source>
</evidence>
<feature type="domain" description="MotA/TolQ/ExbB proton channel" evidence="11">
    <location>
        <begin position="75"/>
        <end position="194"/>
    </location>
</feature>
<dbReference type="InterPro" id="IPR050790">
    <property type="entry name" value="ExbB/TolQ_transport"/>
</dbReference>
<accession>A0A5J4L3A4</accession>
<feature type="transmembrane region" description="Helical" evidence="10">
    <location>
        <begin position="12"/>
        <end position="34"/>
    </location>
</feature>
<comment type="similarity">
    <text evidence="2">Belongs to the ExbB/TolQ family.</text>
</comment>
<keyword evidence="6 10" id="KW-0812">Transmembrane</keyword>
<dbReference type="EMBL" id="BLAB01000001">
    <property type="protein sequence ID" value="GER93331.1"/>
    <property type="molecule type" value="Genomic_DNA"/>
</dbReference>
<evidence type="ECO:0000256" key="7">
    <source>
        <dbReference type="ARBA" id="ARBA00022989"/>
    </source>
</evidence>
<dbReference type="Pfam" id="PF01618">
    <property type="entry name" value="MotA_ExbB"/>
    <property type="match status" value="1"/>
</dbReference>
<dbReference type="InterPro" id="IPR002898">
    <property type="entry name" value="MotA_ExbB_proton_chnl"/>
</dbReference>
<dbReference type="InterPro" id="IPR014163">
    <property type="entry name" value="Tol-Pal_TolQ"/>
</dbReference>
<evidence type="ECO:0000256" key="5">
    <source>
        <dbReference type="ARBA" id="ARBA00022618"/>
    </source>
</evidence>
<dbReference type="PANTHER" id="PTHR30625">
    <property type="entry name" value="PROTEIN TOLQ"/>
    <property type="match status" value="1"/>
</dbReference>
<feature type="transmembrane region" description="Helical" evidence="10">
    <location>
        <begin position="113"/>
        <end position="137"/>
    </location>
</feature>
<evidence type="ECO:0000256" key="4">
    <source>
        <dbReference type="ARBA" id="ARBA00022519"/>
    </source>
</evidence>
<gene>
    <name evidence="12" type="ORF">A45J_1069</name>
</gene>
<evidence type="ECO:0000256" key="10">
    <source>
        <dbReference type="SAM" id="Phobius"/>
    </source>
</evidence>
<dbReference type="GO" id="GO:0005886">
    <property type="term" value="C:plasma membrane"/>
    <property type="evidence" value="ECO:0007669"/>
    <property type="project" value="UniProtKB-SubCell"/>
</dbReference>
<evidence type="ECO:0000256" key="9">
    <source>
        <dbReference type="ARBA" id="ARBA00023306"/>
    </source>
</evidence>
<evidence type="ECO:0000256" key="8">
    <source>
        <dbReference type="ARBA" id="ARBA00023136"/>
    </source>
</evidence>
<comment type="caution">
    <text evidence="12">The sequence shown here is derived from an EMBL/GenBank/DDBJ whole genome shotgun (WGS) entry which is preliminary data.</text>
</comment>
<keyword evidence="8 10" id="KW-0472">Membrane</keyword>
<keyword evidence="3" id="KW-1003">Cell membrane</keyword>
<dbReference type="AlphaFoldDB" id="A0A5J4L3A4"/>
<keyword evidence="7 10" id="KW-1133">Transmembrane helix</keyword>
<dbReference type="GO" id="GO:0051301">
    <property type="term" value="P:cell division"/>
    <property type="evidence" value="ECO:0007669"/>
    <property type="project" value="UniProtKB-KW"/>
</dbReference>
<feature type="transmembrane region" description="Helical" evidence="10">
    <location>
        <begin position="157"/>
        <end position="183"/>
    </location>
</feature>
<reference evidence="12" key="1">
    <citation type="submission" date="2019-10" db="EMBL/GenBank/DDBJ databases">
        <title>Metagenomic sequencing of thiosulfate-disproportionating enrichment culture.</title>
        <authorList>
            <person name="Umezawa K."/>
            <person name="Kojima H."/>
            <person name="Fukui M."/>
        </authorList>
    </citation>
    <scope>NUCLEOTIDE SEQUENCE</scope>
    <source>
        <strain evidence="12">45J</strain>
    </source>
</reference>
<keyword evidence="9" id="KW-0131">Cell cycle</keyword>
<keyword evidence="4" id="KW-0997">Cell inner membrane</keyword>
<evidence type="ECO:0000256" key="6">
    <source>
        <dbReference type="ARBA" id="ARBA00022692"/>
    </source>
</evidence>
<dbReference type="PANTHER" id="PTHR30625:SF3">
    <property type="entry name" value="TOL-PAL SYSTEM PROTEIN TOLQ"/>
    <property type="match status" value="1"/>
</dbReference>
<dbReference type="NCBIfam" id="TIGR02796">
    <property type="entry name" value="tolQ"/>
    <property type="match status" value="1"/>
</dbReference>
<evidence type="ECO:0000256" key="1">
    <source>
        <dbReference type="ARBA" id="ARBA00004651"/>
    </source>
</evidence>
<organism evidence="12">
    <name type="scientific">hot springs metagenome</name>
    <dbReference type="NCBI Taxonomy" id="433727"/>
    <lineage>
        <taxon>unclassified sequences</taxon>
        <taxon>metagenomes</taxon>
        <taxon>ecological metagenomes</taxon>
    </lineage>
</organism>